<gene>
    <name evidence="4" type="ORF">MSAN_02252600</name>
</gene>
<dbReference type="EMBL" id="JACAZH010000033">
    <property type="protein sequence ID" value="KAF7337786.1"/>
    <property type="molecule type" value="Genomic_DNA"/>
</dbReference>
<comment type="caution">
    <text evidence="4">The sequence shown here is derived from an EMBL/GenBank/DDBJ whole genome shotgun (WGS) entry which is preliminary data.</text>
</comment>
<keyword evidence="1" id="KW-0285">Flavoprotein</keyword>
<evidence type="ECO:0000256" key="1">
    <source>
        <dbReference type="ARBA" id="ARBA00022630"/>
    </source>
</evidence>
<dbReference type="PANTHER" id="PTHR46720:SF3">
    <property type="entry name" value="FAD-BINDING DOMAIN-CONTAINING PROTEIN-RELATED"/>
    <property type="match status" value="1"/>
</dbReference>
<dbReference type="GO" id="GO:0044550">
    <property type="term" value="P:secondary metabolite biosynthetic process"/>
    <property type="evidence" value="ECO:0007669"/>
    <property type="project" value="TreeGrafter"/>
</dbReference>
<dbReference type="PANTHER" id="PTHR46720">
    <property type="entry name" value="HYDROXYLASE, PUTATIVE (AFU_ORTHOLOGUE AFUA_3G01460)-RELATED"/>
    <property type="match status" value="1"/>
</dbReference>
<keyword evidence="3" id="KW-0560">Oxidoreductase</keyword>
<dbReference type="InterPro" id="IPR051104">
    <property type="entry name" value="FAD_monoxygenase"/>
</dbReference>
<dbReference type="GO" id="GO:0016491">
    <property type="term" value="F:oxidoreductase activity"/>
    <property type="evidence" value="ECO:0007669"/>
    <property type="project" value="UniProtKB-KW"/>
</dbReference>
<evidence type="ECO:0000313" key="5">
    <source>
        <dbReference type="Proteomes" id="UP000623467"/>
    </source>
</evidence>
<evidence type="ECO:0000313" key="4">
    <source>
        <dbReference type="EMBL" id="KAF7337786.1"/>
    </source>
</evidence>
<keyword evidence="2" id="KW-0274">FAD</keyword>
<evidence type="ECO:0000256" key="3">
    <source>
        <dbReference type="ARBA" id="ARBA00023002"/>
    </source>
</evidence>
<proteinExistence type="predicted"/>
<dbReference type="AlphaFoldDB" id="A0A8H6XC26"/>
<dbReference type="SUPFAM" id="SSF51905">
    <property type="entry name" value="FAD/NAD(P)-binding domain"/>
    <property type="match status" value="1"/>
</dbReference>
<sequence length="250" mass="27734">MHVCHGAAFARAATLNAWPFKEQRLILILRRHEEWHQLEGSHKLFSATSPVRQNVLHRTNFPDELVTLFPAERAHFKKNFPESTIAEADAVVGCDGIHSKICAPGAVPMKEAVAAVGEKTAKNATFYVGLCGPNVKRIPGLTLPELNVWAIFEMGNPLPTFTKGRLVLRRCSSPYHDPRTGFATEDNAALAEFLADERVKTSIEAAVLAFNDVRRERDHWLMKSSSFVGDCVEGMNPDIGGTGRSSTRRW</sequence>
<reference evidence="4" key="1">
    <citation type="submission" date="2020-05" db="EMBL/GenBank/DDBJ databases">
        <title>Mycena genomes resolve the evolution of fungal bioluminescence.</title>
        <authorList>
            <person name="Tsai I.J."/>
        </authorList>
    </citation>
    <scope>NUCLEOTIDE SEQUENCE</scope>
    <source>
        <strain evidence="4">160909Yilan</strain>
    </source>
</reference>
<dbReference type="OrthoDB" id="417877at2759"/>
<evidence type="ECO:0000256" key="2">
    <source>
        <dbReference type="ARBA" id="ARBA00022827"/>
    </source>
</evidence>
<accession>A0A8H6XC26</accession>
<dbReference type="InterPro" id="IPR036188">
    <property type="entry name" value="FAD/NAD-bd_sf"/>
</dbReference>
<protein>
    <submittedName>
        <fullName evidence="4">Salicylate hydroxylase</fullName>
    </submittedName>
</protein>
<dbReference type="Gene3D" id="3.50.50.60">
    <property type="entry name" value="FAD/NAD(P)-binding domain"/>
    <property type="match status" value="1"/>
</dbReference>
<keyword evidence="5" id="KW-1185">Reference proteome</keyword>
<organism evidence="4 5">
    <name type="scientific">Mycena sanguinolenta</name>
    <dbReference type="NCBI Taxonomy" id="230812"/>
    <lineage>
        <taxon>Eukaryota</taxon>
        <taxon>Fungi</taxon>
        <taxon>Dikarya</taxon>
        <taxon>Basidiomycota</taxon>
        <taxon>Agaricomycotina</taxon>
        <taxon>Agaricomycetes</taxon>
        <taxon>Agaricomycetidae</taxon>
        <taxon>Agaricales</taxon>
        <taxon>Marasmiineae</taxon>
        <taxon>Mycenaceae</taxon>
        <taxon>Mycena</taxon>
    </lineage>
</organism>
<dbReference type="Proteomes" id="UP000623467">
    <property type="component" value="Unassembled WGS sequence"/>
</dbReference>
<name>A0A8H6XC26_9AGAR</name>